<dbReference type="InterPro" id="IPR020805">
    <property type="entry name" value="Cell_div_FtsZ_CS"/>
</dbReference>
<evidence type="ECO:0000313" key="9">
    <source>
        <dbReference type="EMBL" id="CAP18804.1"/>
    </source>
</evidence>
<dbReference type="InterPro" id="IPR045061">
    <property type="entry name" value="FtsZ/CetZ"/>
</dbReference>
<evidence type="ECO:0000256" key="4">
    <source>
        <dbReference type="HAMAP-Rule" id="MF_00909"/>
    </source>
</evidence>
<organism evidence="10 11">
    <name type="scientific">Pedosphaera parvula (strain Ellin514)</name>
    <dbReference type="NCBI Taxonomy" id="320771"/>
    <lineage>
        <taxon>Bacteria</taxon>
        <taxon>Pseudomonadati</taxon>
        <taxon>Verrucomicrobiota</taxon>
        <taxon>Pedosphaerae</taxon>
        <taxon>Pedosphaerales</taxon>
        <taxon>Pedosphaeraceae</taxon>
        <taxon>Pedosphaera</taxon>
    </lineage>
</organism>
<accession>B9XIG1</accession>
<keyword evidence="11" id="KW-1185">Reference proteome</keyword>
<reference evidence="9" key="1">
    <citation type="journal article" date="2008" name="J. Bacteriol.">
        <title>Characterization and Evolution of Cell Division and Cell Wall Synthesis Genes in the Bacterial Phyla Verrucomicrobia, Lentisphaerae, Chlamydiae, and Planctomycetes and Phylogenetic Comparison with rRNA Genes .</title>
        <authorList>
            <person name="Pilhofer M."/>
            <person name="Rappl K."/>
            <person name="Eckl C."/>
            <person name="Bauer A.P."/>
            <person name="Ludwig W."/>
            <person name="Schleifer K.H."/>
            <person name="Petroni G."/>
        </authorList>
    </citation>
    <scope>NUCLEOTIDE SEQUENCE</scope>
    <source>
        <strain evidence="9">Ellin514</strain>
    </source>
</reference>
<gene>
    <name evidence="4 9" type="primary">ftsZ</name>
    <name evidence="10" type="ORF">Cflav_PD3392</name>
</gene>
<dbReference type="Proteomes" id="UP000003688">
    <property type="component" value="Unassembled WGS sequence"/>
</dbReference>
<dbReference type="InterPro" id="IPR008280">
    <property type="entry name" value="Tub_FtsZ_C"/>
</dbReference>
<feature type="binding site" evidence="4">
    <location>
        <position position="149"/>
    </location>
    <ligand>
        <name>GTP</name>
        <dbReference type="ChEBI" id="CHEBI:37565"/>
    </ligand>
</feature>
<feature type="compositionally biased region" description="Polar residues" evidence="6">
    <location>
        <begin position="346"/>
        <end position="356"/>
    </location>
</feature>
<dbReference type="Gene3D" id="3.40.50.1440">
    <property type="entry name" value="Tubulin/FtsZ, GTPase domain"/>
    <property type="match status" value="1"/>
</dbReference>
<dbReference type="GO" id="GO:0000917">
    <property type="term" value="P:division septum assembly"/>
    <property type="evidence" value="ECO:0007669"/>
    <property type="project" value="UniProtKB-KW"/>
</dbReference>
<feature type="binding site" evidence="4">
    <location>
        <begin position="27"/>
        <end position="31"/>
    </location>
    <ligand>
        <name>GTP</name>
        <dbReference type="ChEBI" id="CHEBI:37565"/>
    </ligand>
</feature>
<dbReference type="Pfam" id="PF00091">
    <property type="entry name" value="Tubulin"/>
    <property type="match status" value="1"/>
</dbReference>
<evidence type="ECO:0000259" key="7">
    <source>
        <dbReference type="SMART" id="SM00864"/>
    </source>
</evidence>
<dbReference type="STRING" id="320771.Cflav_PD3392"/>
<feature type="binding site" evidence="4">
    <location>
        <begin position="114"/>
        <end position="116"/>
    </location>
    <ligand>
        <name>GTP</name>
        <dbReference type="ChEBI" id="CHEBI:37565"/>
    </ligand>
</feature>
<evidence type="ECO:0000256" key="6">
    <source>
        <dbReference type="SAM" id="MobiDB-lite"/>
    </source>
</evidence>
<keyword evidence="4" id="KW-0717">Septation</keyword>
<feature type="compositionally biased region" description="Polar residues" evidence="6">
    <location>
        <begin position="377"/>
        <end position="386"/>
    </location>
</feature>
<sequence length="445" mass="47638">MESEMNIMPEAAPIGKKFSLKVIGVGGAGGNATEYMSQQTYEGISFLAINTDAQALNQLGVAEKIVLGSKLTRGLGTGGDPDMGRAAAEEDIDRIRGLVAGADVVCVVAGMGGGTGTGAAPVVAKLAKEGGALVLGIVTLPFEFEGSRRGRQAQLGLRDLKSEADGVICLPNQKVFKLIDENTSVNEALKITNEFLAQGVRGIWRLLNQTGLINVDFNDLCAVLRGRHEESSLATVEASGENRSKEVVEKLLAHPFLEGGQVMSEADAVLVSLAGGPDMTMTEINRIMEQINRHCENAHIIMGAGIHESFAGRLSVTLVASRRNSREEKPSSRQMHTQVAPRESVETGSPTQQEKNILNPEVTPRPTSRYVPPAPSLTPQQTEHLISSQGKTSSGRSRKKSFAMLQGQLPLEIVSKGRFEKSEPTIHQGEDLDVPTYIRRGVALN</sequence>
<dbReference type="AlphaFoldDB" id="B9XIG1"/>
<keyword evidence="4" id="KW-0131">Cell cycle</keyword>
<dbReference type="GO" id="GO:0005737">
    <property type="term" value="C:cytoplasm"/>
    <property type="evidence" value="ECO:0007669"/>
    <property type="project" value="UniProtKB-SubCell"/>
</dbReference>
<dbReference type="CDD" id="cd02201">
    <property type="entry name" value="FtsZ_type1"/>
    <property type="match status" value="1"/>
</dbReference>
<feature type="binding site" evidence="4">
    <location>
        <position position="145"/>
    </location>
    <ligand>
        <name>GTP</name>
        <dbReference type="ChEBI" id="CHEBI:37565"/>
    </ligand>
</feature>
<dbReference type="PANTHER" id="PTHR30314">
    <property type="entry name" value="CELL DIVISION PROTEIN FTSZ-RELATED"/>
    <property type="match status" value="1"/>
</dbReference>
<dbReference type="EMBL" id="AM905293">
    <property type="protein sequence ID" value="CAP18804.1"/>
    <property type="molecule type" value="Genomic_DNA"/>
</dbReference>
<dbReference type="PANTHER" id="PTHR30314:SF3">
    <property type="entry name" value="MITOCHONDRIAL DIVISION PROTEIN FSZA"/>
    <property type="match status" value="1"/>
</dbReference>
<evidence type="ECO:0000256" key="1">
    <source>
        <dbReference type="ARBA" id="ARBA00009690"/>
    </source>
</evidence>
<protein>
    <recommendedName>
        <fullName evidence="4 5">Cell division protein FtsZ</fullName>
    </recommendedName>
</protein>
<dbReference type="GO" id="GO:0003924">
    <property type="term" value="F:GTPase activity"/>
    <property type="evidence" value="ECO:0007669"/>
    <property type="project" value="UniProtKB-UniRule"/>
</dbReference>
<dbReference type="InterPro" id="IPR024757">
    <property type="entry name" value="FtsZ_C"/>
</dbReference>
<dbReference type="InterPro" id="IPR000158">
    <property type="entry name" value="Cell_div_FtsZ"/>
</dbReference>
<dbReference type="InterPro" id="IPR036525">
    <property type="entry name" value="Tubulin/FtsZ_GTPase_sf"/>
</dbReference>
<dbReference type="InterPro" id="IPR003008">
    <property type="entry name" value="Tubulin_FtsZ_GTPase"/>
</dbReference>
<feature type="domain" description="Tubulin/FtsZ 2-layer sandwich" evidence="8">
    <location>
        <begin position="213"/>
        <end position="332"/>
    </location>
</feature>
<dbReference type="Pfam" id="PF12327">
    <property type="entry name" value="FtsZ_C"/>
    <property type="match status" value="1"/>
</dbReference>
<feature type="region of interest" description="Disordered" evidence="6">
    <location>
        <begin position="321"/>
        <end position="400"/>
    </location>
</feature>
<dbReference type="NCBIfam" id="TIGR00065">
    <property type="entry name" value="ftsZ"/>
    <property type="match status" value="1"/>
</dbReference>
<dbReference type="HAMAP" id="MF_00909">
    <property type="entry name" value="FtsZ"/>
    <property type="match status" value="1"/>
</dbReference>
<dbReference type="GO" id="GO:0005525">
    <property type="term" value="F:GTP binding"/>
    <property type="evidence" value="ECO:0007669"/>
    <property type="project" value="UniProtKB-UniRule"/>
</dbReference>
<evidence type="ECO:0000256" key="2">
    <source>
        <dbReference type="ARBA" id="ARBA00022741"/>
    </source>
</evidence>
<dbReference type="EMBL" id="ABOX02000017">
    <property type="protein sequence ID" value="EEF60422.1"/>
    <property type="molecule type" value="Genomic_DNA"/>
</dbReference>
<dbReference type="InterPro" id="IPR018316">
    <property type="entry name" value="Tubulin/FtsZ_2-layer-sand-dom"/>
</dbReference>
<dbReference type="GO" id="GO:0043093">
    <property type="term" value="P:FtsZ-dependent cytokinesis"/>
    <property type="evidence" value="ECO:0007669"/>
    <property type="project" value="UniProtKB-UniRule"/>
</dbReference>
<dbReference type="SMART" id="SM00864">
    <property type="entry name" value="Tubulin"/>
    <property type="match status" value="1"/>
</dbReference>
<dbReference type="SUPFAM" id="SSF55307">
    <property type="entry name" value="Tubulin C-terminal domain-like"/>
    <property type="match status" value="1"/>
</dbReference>
<feature type="binding site" evidence="4">
    <location>
        <position position="193"/>
    </location>
    <ligand>
        <name>GTP</name>
        <dbReference type="ChEBI" id="CHEBI:37565"/>
    </ligand>
</feature>
<dbReference type="SUPFAM" id="SSF52490">
    <property type="entry name" value="Tubulin nucleotide-binding domain-like"/>
    <property type="match status" value="1"/>
</dbReference>
<reference evidence="10 11" key="2">
    <citation type="journal article" date="2011" name="J. Bacteriol.">
        <title>Genome sequence of 'Pedosphaera parvula' Ellin514, an aerobic Verrucomicrobial isolate from pasture soil.</title>
        <authorList>
            <person name="Kant R."/>
            <person name="van Passel M.W."/>
            <person name="Sangwan P."/>
            <person name="Palva A."/>
            <person name="Lucas S."/>
            <person name="Copeland A."/>
            <person name="Lapidus A."/>
            <person name="Glavina Del Rio T."/>
            <person name="Dalin E."/>
            <person name="Tice H."/>
            <person name="Bruce D."/>
            <person name="Goodwin L."/>
            <person name="Pitluck S."/>
            <person name="Chertkov O."/>
            <person name="Larimer F.W."/>
            <person name="Land M.L."/>
            <person name="Hauser L."/>
            <person name="Brettin T.S."/>
            <person name="Detter J.C."/>
            <person name="Han S."/>
            <person name="de Vos W.M."/>
            <person name="Janssen P.H."/>
            <person name="Smidt H."/>
        </authorList>
    </citation>
    <scope>NUCLEOTIDE SEQUENCE [LARGE SCALE GENOMIC DNA]</scope>
    <source>
        <strain evidence="10 11">Ellin514</strain>
    </source>
</reference>
<evidence type="ECO:0000259" key="8">
    <source>
        <dbReference type="SMART" id="SM00865"/>
    </source>
</evidence>
<comment type="subunit">
    <text evidence="4">Homodimer. Polymerizes to form a dynamic ring structure in a strictly GTP-dependent manner. Interacts directly with several other division proteins.</text>
</comment>
<evidence type="ECO:0000313" key="10">
    <source>
        <dbReference type="EMBL" id="EEF60422.1"/>
    </source>
</evidence>
<dbReference type="SMART" id="SM00865">
    <property type="entry name" value="Tubulin_C"/>
    <property type="match status" value="1"/>
</dbReference>
<keyword evidence="4" id="KW-0963">Cytoplasm</keyword>
<dbReference type="GO" id="GO:0051258">
    <property type="term" value="P:protein polymerization"/>
    <property type="evidence" value="ECO:0007669"/>
    <property type="project" value="UniProtKB-UniRule"/>
</dbReference>
<comment type="similarity">
    <text evidence="1 4">Belongs to the FtsZ family.</text>
</comment>
<name>B9XIG1_PEDPL</name>
<keyword evidence="2 4" id="KW-0547">Nucleotide-binding</keyword>
<proteinExistence type="inferred from homology"/>
<evidence type="ECO:0000313" key="11">
    <source>
        <dbReference type="Proteomes" id="UP000003688"/>
    </source>
</evidence>
<evidence type="ECO:0000256" key="5">
    <source>
        <dbReference type="NCBIfam" id="TIGR00065"/>
    </source>
</evidence>
<evidence type="ECO:0000256" key="3">
    <source>
        <dbReference type="ARBA" id="ARBA00023134"/>
    </source>
</evidence>
<keyword evidence="4 10" id="KW-0132">Cell division</keyword>
<dbReference type="PRINTS" id="PR00423">
    <property type="entry name" value="CELLDVISFTSZ"/>
</dbReference>
<keyword evidence="3 4" id="KW-0342">GTP-binding</keyword>
<comment type="subcellular location">
    <subcellularLocation>
        <location evidence="4">Cytoplasm</location>
    </subcellularLocation>
    <text evidence="4">Assembles at midcell at the inner surface of the cytoplasmic membrane.</text>
</comment>
<dbReference type="PROSITE" id="PS01134">
    <property type="entry name" value="FTSZ_1"/>
    <property type="match status" value="1"/>
</dbReference>
<dbReference type="GO" id="GO:0032153">
    <property type="term" value="C:cell division site"/>
    <property type="evidence" value="ECO:0007669"/>
    <property type="project" value="UniProtKB-UniRule"/>
</dbReference>
<feature type="domain" description="Tubulin/FtsZ GTPase" evidence="7">
    <location>
        <begin position="19"/>
        <end position="211"/>
    </location>
</feature>
<comment type="function">
    <text evidence="4">Essential cell division protein that forms a contractile ring structure (Z ring) at the future cell division site. The regulation of the ring assembly controls the timing and the location of cell division. One of the functions of the FtsZ ring is to recruit other cell division proteins to the septum to produce a new cell wall between the dividing cells. Binds GTP and shows GTPase activity.</text>
</comment>